<dbReference type="InterPro" id="IPR001245">
    <property type="entry name" value="Ser-Thr/Tyr_kinase_cat_dom"/>
</dbReference>
<comment type="caution">
    <text evidence="2">The sequence shown here is derived from an EMBL/GenBank/DDBJ whole genome shotgun (WGS) entry which is preliminary data.</text>
</comment>
<dbReference type="Pfam" id="PF07714">
    <property type="entry name" value="PK_Tyr_Ser-Thr"/>
    <property type="match status" value="1"/>
</dbReference>
<feature type="domain" description="Protein kinase" evidence="1">
    <location>
        <begin position="1"/>
        <end position="151"/>
    </location>
</feature>
<accession>A0A9N8YXP4</accession>
<dbReference type="EMBL" id="CAJVPK010000126">
    <property type="protein sequence ID" value="CAG8454659.1"/>
    <property type="molecule type" value="Genomic_DNA"/>
</dbReference>
<evidence type="ECO:0000313" key="2">
    <source>
        <dbReference type="EMBL" id="CAG8454659.1"/>
    </source>
</evidence>
<dbReference type="PROSITE" id="PS50011">
    <property type="entry name" value="PROTEIN_KINASE_DOM"/>
    <property type="match status" value="1"/>
</dbReference>
<dbReference type="InterPro" id="IPR011009">
    <property type="entry name" value="Kinase-like_dom_sf"/>
</dbReference>
<organism evidence="2 3">
    <name type="scientific">Diversispora eburnea</name>
    <dbReference type="NCBI Taxonomy" id="1213867"/>
    <lineage>
        <taxon>Eukaryota</taxon>
        <taxon>Fungi</taxon>
        <taxon>Fungi incertae sedis</taxon>
        <taxon>Mucoromycota</taxon>
        <taxon>Glomeromycotina</taxon>
        <taxon>Glomeromycetes</taxon>
        <taxon>Diversisporales</taxon>
        <taxon>Diversisporaceae</taxon>
        <taxon>Diversispora</taxon>
    </lineage>
</organism>
<dbReference type="OrthoDB" id="2313242at2759"/>
<sequence length="151" mass="17629">MDLFDGDLHNFLIKTFWALSWKIKMELIISITDGLGSLHAKDLVHCNFHSGNILINDNFNLHNSDLRIDLDSYYYHINVLQQFKIADKNQKNTSKSQKQELFELFSHSNPNLLLKSNESITSYVDTYNIDSTEEKEIQKYEFNESTTSNCQ</sequence>
<dbReference type="Gene3D" id="1.10.510.10">
    <property type="entry name" value="Transferase(Phosphotransferase) domain 1"/>
    <property type="match status" value="1"/>
</dbReference>
<dbReference type="SUPFAM" id="SSF56112">
    <property type="entry name" value="Protein kinase-like (PK-like)"/>
    <property type="match status" value="1"/>
</dbReference>
<keyword evidence="3" id="KW-1185">Reference proteome</keyword>
<protein>
    <submittedName>
        <fullName evidence="2">129_t:CDS:1</fullName>
    </submittedName>
</protein>
<dbReference type="Proteomes" id="UP000789706">
    <property type="component" value="Unassembled WGS sequence"/>
</dbReference>
<gene>
    <name evidence="2" type="ORF">DEBURN_LOCUS2345</name>
</gene>
<dbReference type="GO" id="GO:0005524">
    <property type="term" value="F:ATP binding"/>
    <property type="evidence" value="ECO:0007669"/>
    <property type="project" value="InterPro"/>
</dbReference>
<reference evidence="2" key="1">
    <citation type="submission" date="2021-06" db="EMBL/GenBank/DDBJ databases">
        <authorList>
            <person name="Kallberg Y."/>
            <person name="Tangrot J."/>
            <person name="Rosling A."/>
        </authorList>
    </citation>
    <scope>NUCLEOTIDE SEQUENCE</scope>
    <source>
        <strain evidence="2">AZ414A</strain>
    </source>
</reference>
<evidence type="ECO:0000313" key="3">
    <source>
        <dbReference type="Proteomes" id="UP000789706"/>
    </source>
</evidence>
<name>A0A9N8YXP4_9GLOM</name>
<dbReference type="GO" id="GO:0004672">
    <property type="term" value="F:protein kinase activity"/>
    <property type="evidence" value="ECO:0007669"/>
    <property type="project" value="InterPro"/>
</dbReference>
<dbReference type="InterPro" id="IPR000719">
    <property type="entry name" value="Prot_kinase_dom"/>
</dbReference>
<dbReference type="AlphaFoldDB" id="A0A9N8YXP4"/>
<evidence type="ECO:0000259" key="1">
    <source>
        <dbReference type="PROSITE" id="PS50011"/>
    </source>
</evidence>
<proteinExistence type="predicted"/>